<dbReference type="InterPro" id="IPR008942">
    <property type="entry name" value="ENTH_VHS"/>
</dbReference>
<dbReference type="GO" id="GO:0005634">
    <property type="term" value="C:nucleus"/>
    <property type="evidence" value="ECO:0007669"/>
    <property type="project" value="TreeGrafter"/>
</dbReference>
<feature type="region of interest" description="Disordered" evidence="2">
    <location>
        <begin position="340"/>
        <end position="363"/>
    </location>
</feature>
<evidence type="ECO:0000256" key="1">
    <source>
        <dbReference type="ARBA" id="ARBA00022884"/>
    </source>
</evidence>
<dbReference type="InterPro" id="IPR051485">
    <property type="entry name" value="SR-CTD_assoc_factor"/>
</dbReference>
<accession>A0A6V7VX18</accession>
<dbReference type="GO" id="GO:0003723">
    <property type="term" value="F:RNA binding"/>
    <property type="evidence" value="ECO:0007669"/>
    <property type="project" value="UniProtKB-KW"/>
</dbReference>
<dbReference type="SUPFAM" id="SSF48464">
    <property type="entry name" value="ENTH/VHS domain"/>
    <property type="match status" value="1"/>
</dbReference>
<evidence type="ECO:0000313" key="5">
    <source>
        <dbReference type="Proteomes" id="UP000580250"/>
    </source>
</evidence>
<dbReference type="InterPro" id="IPR006569">
    <property type="entry name" value="CID_dom"/>
</dbReference>
<dbReference type="Pfam" id="PF04818">
    <property type="entry name" value="CID"/>
    <property type="match status" value="1"/>
</dbReference>
<evidence type="ECO:0000259" key="3">
    <source>
        <dbReference type="PROSITE" id="PS51391"/>
    </source>
</evidence>
<dbReference type="OrthoDB" id="79367at2759"/>
<dbReference type="CDD" id="cd16983">
    <property type="entry name" value="CID_SCAF8_like"/>
    <property type="match status" value="1"/>
</dbReference>
<keyword evidence="1" id="KW-0694">RNA-binding</keyword>
<feature type="compositionally biased region" description="Polar residues" evidence="2">
    <location>
        <begin position="223"/>
        <end position="233"/>
    </location>
</feature>
<feature type="compositionally biased region" description="Polar residues" evidence="2">
    <location>
        <begin position="265"/>
        <end position="278"/>
    </location>
</feature>
<protein>
    <recommendedName>
        <fullName evidence="3">CID domain-containing protein</fullName>
    </recommendedName>
</protein>
<dbReference type="EMBL" id="CAJEWN010000345">
    <property type="protein sequence ID" value="CAD2179497.1"/>
    <property type="molecule type" value="Genomic_DNA"/>
</dbReference>
<dbReference type="PROSITE" id="PS51391">
    <property type="entry name" value="CID"/>
    <property type="match status" value="1"/>
</dbReference>
<evidence type="ECO:0000313" key="4">
    <source>
        <dbReference type="EMBL" id="CAD2179497.1"/>
    </source>
</evidence>
<dbReference type="PANTHER" id="PTHR23140">
    <property type="entry name" value="RNA PROCESSING PROTEIN LD23810P"/>
    <property type="match status" value="1"/>
</dbReference>
<dbReference type="Gene3D" id="1.25.40.90">
    <property type="match status" value="1"/>
</dbReference>
<name>A0A6V7VX18_MELEN</name>
<feature type="region of interest" description="Disordered" evidence="2">
    <location>
        <begin position="258"/>
        <end position="278"/>
    </location>
</feature>
<dbReference type="PANTHER" id="PTHR23140:SF4">
    <property type="entry name" value="PROTEIN CBR-NRD-1"/>
    <property type="match status" value="1"/>
</dbReference>
<sequence length="457" mass="50842">MDSDVIKAFNKLLVSMQECKGGIVSKQKVVDITKAAMNAVRYFKHVVFIVERYLVKCRQEFKIPALYVMDSILRQAKKQYKHKDVFAPRFAVNLSTTINNVLDCDPTDRLKVVRVVNLWQAHQIFADEVIEPILNKCQASGLDVEPAKVERLVKGEKADMQLYQQSNLFNTSGNSIKSETAPTSKILTPHIGNINPVNVSASGQSLDERLSQFSRQKLGIGGRSNSTSSTTLKTELGPRTPPLEDHDHRQLLSSLFSDTKKEPSTPIQLPPANNNSGSGLSGAEVISLVQPLGFSLDHVEVVAGLQRFWKKELLNKLKWKRGDKEILRMNLLSRDFDYSDEEDEGGGGGHHHNGTHTSTGSPITLSSVSKEKLLNLARSVVAEPAHQEEMRKLVACVNKDVGIGSPAAKMVTPQQQLQQPLSFPMPNFSFPPPSFPNGTLFLDYFYNLQLRPLLIFN</sequence>
<gene>
    <name evidence="4" type="ORF">MENT_LOCUS31502</name>
</gene>
<dbReference type="AlphaFoldDB" id="A0A6V7VX18"/>
<feature type="region of interest" description="Disordered" evidence="2">
    <location>
        <begin position="217"/>
        <end position="246"/>
    </location>
</feature>
<proteinExistence type="predicted"/>
<reference evidence="4 5" key="1">
    <citation type="submission" date="2020-08" db="EMBL/GenBank/DDBJ databases">
        <authorList>
            <person name="Koutsovoulos G."/>
            <person name="Danchin GJ E."/>
        </authorList>
    </citation>
    <scope>NUCLEOTIDE SEQUENCE [LARGE SCALE GENOMIC DNA]</scope>
</reference>
<organism evidence="4 5">
    <name type="scientific">Meloidogyne enterolobii</name>
    <name type="common">Root-knot nematode worm</name>
    <name type="synonym">Meloidogyne mayaguensis</name>
    <dbReference type="NCBI Taxonomy" id="390850"/>
    <lineage>
        <taxon>Eukaryota</taxon>
        <taxon>Metazoa</taxon>
        <taxon>Ecdysozoa</taxon>
        <taxon>Nematoda</taxon>
        <taxon>Chromadorea</taxon>
        <taxon>Rhabditida</taxon>
        <taxon>Tylenchina</taxon>
        <taxon>Tylenchomorpha</taxon>
        <taxon>Tylenchoidea</taxon>
        <taxon>Meloidogynidae</taxon>
        <taxon>Meloidogyninae</taxon>
        <taxon>Meloidogyne</taxon>
    </lineage>
</organism>
<dbReference type="Proteomes" id="UP000580250">
    <property type="component" value="Unassembled WGS sequence"/>
</dbReference>
<dbReference type="SMART" id="SM00582">
    <property type="entry name" value="RPR"/>
    <property type="match status" value="1"/>
</dbReference>
<feature type="domain" description="CID" evidence="3">
    <location>
        <begin position="1"/>
        <end position="141"/>
    </location>
</feature>
<evidence type="ECO:0000256" key="2">
    <source>
        <dbReference type="SAM" id="MobiDB-lite"/>
    </source>
</evidence>
<comment type="caution">
    <text evidence="4">The sequence shown here is derived from an EMBL/GenBank/DDBJ whole genome shotgun (WGS) entry which is preliminary data.</text>
</comment>